<dbReference type="EMBL" id="NUTL01000046">
    <property type="protein sequence ID" value="PHE97678.1"/>
    <property type="molecule type" value="Genomic_DNA"/>
</dbReference>
<dbReference type="Proteomes" id="UP000221918">
    <property type="component" value="Unassembled WGS sequence"/>
</dbReference>
<evidence type="ECO:0000256" key="1">
    <source>
        <dbReference type="ARBA" id="ARBA00022898"/>
    </source>
</evidence>
<dbReference type="Gene3D" id="3.40.640.10">
    <property type="entry name" value="Type I PLP-dependent aspartate aminotransferase-like (Major domain)"/>
    <property type="match status" value="1"/>
</dbReference>
<dbReference type="InterPro" id="IPR000653">
    <property type="entry name" value="DegT/StrS_aminotransferase"/>
</dbReference>
<dbReference type="InterPro" id="IPR015421">
    <property type="entry name" value="PyrdxlP-dep_Trfase_major"/>
</dbReference>
<dbReference type="PANTHER" id="PTHR30244">
    <property type="entry name" value="TRANSAMINASE"/>
    <property type="match status" value="1"/>
</dbReference>
<dbReference type="Pfam" id="PF01041">
    <property type="entry name" value="DegT_DnrJ_EryC1"/>
    <property type="match status" value="1"/>
</dbReference>
<dbReference type="PIRSF" id="PIRSF000390">
    <property type="entry name" value="PLP_StrS"/>
    <property type="match status" value="1"/>
</dbReference>
<evidence type="ECO:0000256" key="2">
    <source>
        <dbReference type="ARBA" id="ARBA00037999"/>
    </source>
</evidence>
<proteinExistence type="inferred from homology"/>
<protein>
    <submittedName>
        <fullName evidence="6">Aminotransferase DegT</fullName>
    </submittedName>
</protein>
<gene>
    <name evidence="6" type="ORF">COF81_11670</name>
</gene>
<organism evidence="6 7">
    <name type="scientific">Bacillus pseudomycoides</name>
    <dbReference type="NCBI Taxonomy" id="64104"/>
    <lineage>
        <taxon>Bacteria</taxon>
        <taxon>Bacillati</taxon>
        <taxon>Bacillota</taxon>
        <taxon>Bacilli</taxon>
        <taxon>Bacillales</taxon>
        <taxon>Bacillaceae</taxon>
        <taxon>Bacillus</taxon>
        <taxon>Bacillus cereus group</taxon>
    </lineage>
</organism>
<dbReference type="PANTHER" id="PTHR30244:SF9">
    <property type="entry name" value="PROTEIN RV3402C"/>
    <property type="match status" value="1"/>
</dbReference>
<keyword evidence="6" id="KW-0808">Transferase</keyword>
<dbReference type="InterPro" id="IPR015424">
    <property type="entry name" value="PyrdxlP-dep_Trfase"/>
</dbReference>
<sequence length="376" mass="42896">MGNIPFLRASVVPVNEYLDEVEKIDISHIYTNYGPLNQHFEEAIMSEFFKSRGAVTTVANATLGLMAAIQLKKRKKGKYALMPSFTFPATALAAIWCGLEPYFIDISLDDWCMDKTVLVDKINELKEEVAVVVPYATFGSWMDLKEYEKLEKQGIPVVVDAAPGFGLMHGDMHYGQDFSGMIVYSFHATKPFGIGEGGMIYSYNEEEINRIKRMGNFGFDKNRECKMMGFNCKMSEYAAAIGIATINKWDQKVHERNRIADWYKQLLQSTGLMKKGWKVQKTEAVIHQFMPILSPEKIHNTQVIEALKKQKIEARLYFSPACHQQDFLKNYKSTDLTRTNKIAKRIVSLPLWEGMTKEMVEQIVMCLAQKVVSTDE</sequence>
<evidence type="ECO:0000256" key="5">
    <source>
        <dbReference type="RuleBase" id="RU004508"/>
    </source>
</evidence>
<accession>A0ABD6T9I8</accession>
<keyword evidence="1 4" id="KW-0663">Pyridoxal phosphate</keyword>
<evidence type="ECO:0000256" key="4">
    <source>
        <dbReference type="PIRSR" id="PIRSR000390-2"/>
    </source>
</evidence>
<dbReference type="RefSeq" id="WP_097787104.1">
    <property type="nucleotide sequence ID" value="NZ_JBALMQ010000001.1"/>
</dbReference>
<evidence type="ECO:0000313" key="7">
    <source>
        <dbReference type="Proteomes" id="UP000221918"/>
    </source>
</evidence>
<dbReference type="SUPFAM" id="SSF53383">
    <property type="entry name" value="PLP-dependent transferases"/>
    <property type="match status" value="1"/>
</dbReference>
<dbReference type="AlphaFoldDB" id="A0ABD6T9I8"/>
<feature type="active site" description="Proton acceptor" evidence="3">
    <location>
        <position position="190"/>
    </location>
</feature>
<dbReference type="GO" id="GO:0008483">
    <property type="term" value="F:transaminase activity"/>
    <property type="evidence" value="ECO:0007669"/>
    <property type="project" value="UniProtKB-KW"/>
</dbReference>
<evidence type="ECO:0000313" key="6">
    <source>
        <dbReference type="EMBL" id="PHE97678.1"/>
    </source>
</evidence>
<comment type="caution">
    <text evidence="6">The sequence shown here is derived from an EMBL/GenBank/DDBJ whole genome shotgun (WGS) entry which is preliminary data.</text>
</comment>
<evidence type="ECO:0000256" key="3">
    <source>
        <dbReference type="PIRSR" id="PIRSR000390-1"/>
    </source>
</evidence>
<comment type="similarity">
    <text evidence="2 5">Belongs to the DegT/DnrJ/EryC1 family.</text>
</comment>
<reference evidence="6 7" key="1">
    <citation type="submission" date="2017-09" db="EMBL/GenBank/DDBJ databases">
        <title>Large-scale bioinformatics analysis of Bacillus genomes uncovers conserved roles of natural products in bacterial physiology.</title>
        <authorList>
            <consortium name="Agbiome Team Llc"/>
            <person name="Bleich R.M."/>
            <person name="Grubbs K.J."/>
            <person name="Santa Maria K.C."/>
            <person name="Allen S.E."/>
            <person name="Farag S."/>
            <person name="Shank E.A."/>
            <person name="Bowers A."/>
        </authorList>
    </citation>
    <scope>NUCLEOTIDE SEQUENCE [LARGE SCALE GENOMIC DNA]</scope>
    <source>
        <strain evidence="6 7">AFS037265</strain>
    </source>
</reference>
<feature type="modified residue" description="N6-(pyridoxal phosphate)lysine" evidence="4">
    <location>
        <position position="190"/>
    </location>
</feature>
<keyword evidence="6" id="KW-0032">Aminotransferase</keyword>
<name>A0ABD6T9I8_9BACI</name>
<dbReference type="CDD" id="cd00616">
    <property type="entry name" value="AHBA_syn"/>
    <property type="match status" value="1"/>
</dbReference>